<dbReference type="RefSeq" id="WP_282302324.1">
    <property type="nucleotide sequence ID" value="NZ_CP124616.1"/>
</dbReference>
<sequence>MNRFLCLGEIMVEMAPAEGGLFHMGYAGDTFNTAWYARRLLPDDWSVGYGTAVGTDQVSDDMLGFIAAQGIDTQAIRRDPARTVGLYMISLANGERSFSYWRGQSAARTLGDDPAWLDAILTGQDVVQFSGITLAILPPAGRTALCAALMRARARGTHVAFDTNLRPRLWEDAKTMAQGLLMGAGVADTVMPSFDEEQMAFGDITPDDTIARYRGLGATCVAVKNGAEICHVWSKDEGDYRYDPPMVPKVVDSTAAGDSFGAGFLAARAQGKSVAEATGQAADLAAKVIQQRGALAPQIFQKGTP</sequence>
<keyword evidence="3 5" id="KW-0418">Kinase</keyword>
<dbReference type="Gene3D" id="3.40.1190.20">
    <property type="match status" value="1"/>
</dbReference>
<dbReference type="PANTHER" id="PTHR43085">
    <property type="entry name" value="HEXOKINASE FAMILY MEMBER"/>
    <property type="match status" value="1"/>
</dbReference>
<evidence type="ECO:0000256" key="1">
    <source>
        <dbReference type="ARBA" id="ARBA00010688"/>
    </source>
</evidence>
<dbReference type="SUPFAM" id="SSF53613">
    <property type="entry name" value="Ribokinase-like"/>
    <property type="match status" value="1"/>
</dbReference>
<dbReference type="GO" id="GO:0016301">
    <property type="term" value="F:kinase activity"/>
    <property type="evidence" value="ECO:0007669"/>
    <property type="project" value="UniProtKB-KW"/>
</dbReference>
<feature type="domain" description="Carbohydrate kinase PfkB" evidence="4">
    <location>
        <begin position="6"/>
        <end position="296"/>
    </location>
</feature>
<dbReference type="Proteomes" id="UP001241605">
    <property type="component" value="Chromosome"/>
</dbReference>
<protein>
    <submittedName>
        <fullName evidence="5">Sugar kinase</fullName>
    </submittedName>
</protein>
<dbReference type="PROSITE" id="PS00584">
    <property type="entry name" value="PFKB_KINASES_2"/>
    <property type="match status" value="1"/>
</dbReference>
<proteinExistence type="inferred from homology"/>
<evidence type="ECO:0000256" key="3">
    <source>
        <dbReference type="ARBA" id="ARBA00022777"/>
    </source>
</evidence>
<dbReference type="EMBL" id="CP124616">
    <property type="protein sequence ID" value="WGW05700.1"/>
    <property type="molecule type" value="Genomic_DNA"/>
</dbReference>
<dbReference type="PANTHER" id="PTHR43085:SF15">
    <property type="entry name" value="2-DEHYDRO-3-DEOXYGLUCONOKINASE"/>
    <property type="match status" value="1"/>
</dbReference>
<keyword evidence="2" id="KW-0808">Transferase</keyword>
<gene>
    <name evidence="5" type="ORF">QF118_09195</name>
</gene>
<dbReference type="CDD" id="cd01166">
    <property type="entry name" value="KdgK"/>
    <property type="match status" value="1"/>
</dbReference>
<dbReference type="Pfam" id="PF00294">
    <property type="entry name" value="PfkB"/>
    <property type="match status" value="1"/>
</dbReference>
<dbReference type="InterPro" id="IPR050306">
    <property type="entry name" value="PfkB_Carbo_kinase"/>
</dbReference>
<dbReference type="InterPro" id="IPR011611">
    <property type="entry name" value="PfkB_dom"/>
</dbReference>
<dbReference type="InterPro" id="IPR002173">
    <property type="entry name" value="Carboh/pur_kinase_PfkB_CS"/>
</dbReference>
<evidence type="ECO:0000313" key="5">
    <source>
        <dbReference type="EMBL" id="WGW05700.1"/>
    </source>
</evidence>
<reference evidence="5 6" key="1">
    <citation type="submission" date="2023-05" db="EMBL/GenBank/DDBJ databases">
        <title>YMD87, complete Genome.</title>
        <authorList>
            <person name="Zhang J."/>
            <person name="Xu X."/>
        </authorList>
    </citation>
    <scope>NUCLEOTIDE SEQUENCE [LARGE SCALE GENOMIC DNA]</scope>
    <source>
        <strain evidence="5 6">YMD87</strain>
    </source>
</reference>
<evidence type="ECO:0000313" key="6">
    <source>
        <dbReference type="Proteomes" id="UP001241605"/>
    </source>
</evidence>
<evidence type="ECO:0000259" key="4">
    <source>
        <dbReference type="Pfam" id="PF00294"/>
    </source>
</evidence>
<keyword evidence="6" id="KW-1185">Reference proteome</keyword>
<dbReference type="InterPro" id="IPR029056">
    <property type="entry name" value="Ribokinase-like"/>
</dbReference>
<name>A0ABY8QM28_9RHOB</name>
<organism evidence="5 6">
    <name type="scientific">Tropicibacter oceani</name>
    <dbReference type="NCBI Taxonomy" id="3058420"/>
    <lineage>
        <taxon>Bacteria</taxon>
        <taxon>Pseudomonadati</taxon>
        <taxon>Pseudomonadota</taxon>
        <taxon>Alphaproteobacteria</taxon>
        <taxon>Rhodobacterales</taxon>
        <taxon>Roseobacteraceae</taxon>
        <taxon>Tropicibacter</taxon>
    </lineage>
</organism>
<evidence type="ECO:0000256" key="2">
    <source>
        <dbReference type="ARBA" id="ARBA00022679"/>
    </source>
</evidence>
<comment type="similarity">
    <text evidence="1">Belongs to the carbohydrate kinase PfkB family.</text>
</comment>
<accession>A0ABY8QM28</accession>